<evidence type="ECO:0000313" key="2">
    <source>
        <dbReference type="Proteomes" id="UP000541857"/>
    </source>
</evidence>
<dbReference type="RefSeq" id="WP_182204103.1">
    <property type="nucleotide sequence ID" value="NZ_JACGLT010000004.1"/>
</dbReference>
<organism evidence="1 2">
    <name type="scientific">Gelidibacter maritimus</name>
    <dbReference type="NCBI Taxonomy" id="2761487"/>
    <lineage>
        <taxon>Bacteria</taxon>
        <taxon>Pseudomonadati</taxon>
        <taxon>Bacteroidota</taxon>
        <taxon>Flavobacteriia</taxon>
        <taxon>Flavobacteriales</taxon>
        <taxon>Flavobacteriaceae</taxon>
        <taxon>Gelidibacter</taxon>
    </lineage>
</organism>
<evidence type="ECO:0000313" key="1">
    <source>
        <dbReference type="EMBL" id="MBA6152463.1"/>
    </source>
</evidence>
<name>A0A7W2M4D4_9FLAO</name>
<reference evidence="1 2" key="1">
    <citation type="submission" date="2020-07" db="EMBL/GenBank/DDBJ databases">
        <title>Bacterium isolated from marine sediment.</title>
        <authorList>
            <person name="Shang D."/>
        </authorList>
    </citation>
    <scope>NUCLEOTIDE SEQUENCE [LARGE SCALE GENOMIC DNA]</scope>
    <source>
        <strain evidence="1 2">F6074</strain>
    </source>
</reference>
<keyword evidence="2" id="KW-1185">Reference proteome</keyword>
<protein>
    <submittedName>
        <fullName evidence="1">Uncharacterized protein</fullName>
    </submittedName>
</protein>
<sequence>MKSINSINGIPLHYARLTNHPYGTIGEQRFFSIDDDFLKILEKAFDEVFKRCPLGSPVAITTAGIFVAKSGQHGHGSAFDLDAIFWKDATLVTLNFVHQKQLYLGVESILRKHFGMVLNHFYPKHADHWHFDTSVSVDYHESSKSETLYLQMVLKYIYGKSVIIDGISGPQTRGFTSEVFKRLKISEPITTIVNYLKFLDLTAKIAFKLSEDKISPIELMDNLEAVIDTLPTAQKQEVRQALNSFLDHTETSKWIISIKYDLDVESVIDEVLKSDSNKSHKK</sequence>
<dbReference type="EMBL" id="JACGLT010000004">
    <property type="protein sequence ID" value="MBA6152463.1"/>
    <property type="molecule type" value="Genomic_DNA"/>
</dbReference>
<accession>A0A7W2M4D4</accession>
<gene>
    <name evidence="1" type="ORF">H3Z82_06970</name>
</gene>
<comment type="caution">
    <text evidence="1">The sequence shown here is derived from an EMBL/GenBank/DDBJ whole genome shotgun (WGS) entry which is preliminary data.</text>
</comment>
<dbReference type="AlphaFoldDB" id="A0A7W2M4D4"/>
<proteinExistence type="predicted"/>
<dbReference type="Proteomes" id="UP000541857">
    <property type="component" value="Unassembled WGS sequence"/>
</dbReference>